<keyword evidence="5" id="KW-0732">Signal</keyword>
<keyword evidence="8" id="KW-0472">Membrane</keyword>
<dbReference type="InterPro" id="IPR003598">
    <property type="entry name" value="Ig_sub2"/>
</dbReference>
<dbReference type="SMART" id="SM00409">
    <property type="entry name" value="IG"/>
    <property type="match status" value="5"/>
</dbReference>
<feature type="region of interest" description="Disordered" evidence="14">
    <location>
        <begin position="559"/>
        <end position="584"/>
    </location>
</feature>
<dbReference type="GO" id="GO:0005886">
    <property type="term" value="C:plasma membrane"/>
    <property type="evidence" value="ECO:0007669"/>
    <property type="project" value="UniProtKB-SubCell"/>
</dbReference>
<protein>
    <recommendedName>
        <fullName evidence="13">Contactin-5</fullName>
    </recommendedName>
</protein>
<dbReference type="FunFam" id="2.60.40.10:FF:000005">
    <property type="entry name" value="Neuronal cell adhesion molecule"/>
    <property type="match status" value="1"/>
</dbReference>
<evidence type="ECO:0000259" key="15">
    <source>
        <dbReference type="PROSITE" id="PS50835"/>
    </source>
</evidence>
<evidence type="ECO:0000256" key="1">
    <source>
        <dbReference type="ARBA" id="ARBA00004609"/>
    </source>
</evidence>
<evidence type="ECO:0000256" key="7">
    <source>
        <dbReference type="ARBA" id="ARBA00022889"/>
    </source>
</evidence>
<dbReference type="InterPro" id="IPR036179">
    <property type="entry name" value="Ig-like_dom_sf"/>
</dbReference>
<evidence type="ECO:0000256" key="13">
    <source>
        <dbReference type="ARBA" id="ARBA00044127"/>
    </source>
</evidence>
<dbReference type="CDD" id="cd00063">
    <property type="entry name" value="FN3"/>
    <property type="match status" value="3"/>
</dbReference>
<accession>A0A8C1TMK7</accession>
<dbReference type="Gene3D" id="2.60.40.10">
    <property type="entry name" value="Immunoglobulins"/>
    <property type="match status" value="8"/>
</dbReference>
<dbReference type="InterPro" id="IPR013783">
    <property type="entry name" value="Ig-like_fold"/>
</dbReference>
<name>A0A8C1TMK7_CYPCA</name>
<evidence type="ECO:0000256" key="12">
    <source>
        <dbReference type="ARBA" id="ARBA00023319"/>
    </source>
</evidence>
<evidence type="ECO:0000313" key="17">
    <source>
        <dbReference type="Ensembl" id="ENSCCRP00015024447.1"/>
    </source>
</evidence>
<dbReference type="Ensembl" id="ENSCCRT00015025340.1">
    <property type="protein sequence ID" value="ENSCCRP00015024447.1"/>
    <property type="gene ID" value="ENSCCRG00015008827.1"/>
</dbReference>
<evidence type="ECO:0000256" key="4">
    <source>
        <dbReference type="ARBA" id="ARBA00022622"/>
    </source>
</evidence>
<dbReference type="GO" id="GO:0030424">
    <property type="term" value="C:axon"/>
    <property type="evidence" value="ECO:0007669"/>
    <property type="project" value="TreeGrafter"/>
</dbReference>
<evidence type="ECO:0000313" key="18">
    <source>
        <dbReference type="Proteomes" id="UP000694700"/>
    </source>
</evidence>
<dbReference type="SUPFAM" id="SSF48726">
    <property type="entry name" value="Immunoglobulin"/>
    <property type="match status" value="5"/>
</dbReference>
<dbReference type="FunFam" id="2.60.40.10:FF:000004">
    <property type="entry name" value="DCC isoform 1"/>
    <property type="match status" value="1"/>
</dbReference>
<comment type="subcellular location">
    <subcellularLocation>
        <location evidence="1">Cell membrane</location>
        <topology evidence="1">Lipid-anchor</topology>
        <topology evidence="1">GPI-anchor</topology>
    </subcellularLocation>
</comment>
<keyword evidence="10" id="KW-0325">Glycoprotein</keyword>
<dbReference type="FunFam" id="2.60.40.10:FF:000032">
    <property type="entry name" value="palladin isoform X1"/>
    <property type="match status" value="1"/>
</dbReference>
<dbReference type="FunFam" id="2.60.40.10:FF:000028">
    <property type="entry name" value="Neuronal cell adhesion molecule"/>
    <property type="match status" value="1"/>
</dbReference>
<keyword evidence="11" id="KW-0449">Lipoprotein</keyword>
<sequence length="788" mass="86907">MEQKARSSGQSFSFHYKVLKIILISSACSPSAPAEIIYSWVFNELPSFVAEDSRRFISQETGHLYISKVQPSDVGSYVCQVKNTVTNARVLSPPTPLTLKTDGVMGEYEPKIEAHFPQTVLAAKGITVRLECFALGNPVPTITWRKMSGNIPKKARLRKSQAVLEIPNIQLEDSGSYECKAENTRGGTAFRGHLQVYTLPQWISMINDTQLDSGEQLRWECRATGKPRPTYRWLRNGEPLNSQSRVEMVNGELIIHRLQQTDSGMYQCIAENKYGAIYSSAELKILASAPMFSTNPVRLIATVGKDVSLECRPRASPKPRISWRKSDRRVQIMLLRNNTLRIINSSRSDEGSYVCRAENQFGSAELTTMLLVKEPMRVELNPVRVEVTVGESVVLSCKVTHDPSLDVSFLWLLNNQPLNTQQEGGHFEYIQTQSSTADLMIRSILLKHAGKYGCHAQTSADSVLAEAELLVRGPPGPPGVVIVEEITDTTATLSWSHGVDNHSPITTYNVQARSPVSLGWQTVKTDPEPVTGNMESAMAVELNPWVEYEFRVVATNGIGTGDPSTPSRAVRTKEAVPSVAPANVRGGNGRRHELVISWEVGLHSACTMDSLLLSCWEQVSFWKDMEQEEMGKKKRTTGNETTLLLTGLEGNTQYLISVKGFNSAGQGPASSPIKISTKKNAPSLPPGNLMWIQEGNNVSLSWDPVKARDNESEVIGYKVLLRQEGRGHSQVMRTPNSAVVLTLPEGGTYIIEVRAVSEGGEGAASAQVRVLTSSGKRWLGSHSLYIWQ</sequence>
<evidence type="ECO:0000259" key="16">
    <source>
        <dbReference type="PROSITE" id="PS50853"/>
    </source>
</evidence>
<dbReference type="FunFam" id="2.60.40.10:FF:000052">
    <property type="entry name" value="Contactin 1"/>
    <property type="match status" value="1"/>
</dbReference>
<evidence type="ECO:0000256" key="2">
    <source>
        <dbReference type="ARBA" id="ARBA00009812"/>
    </source>
</evidence>
<evidence type="ECO:0000256" key="11">
    <source>
        <dbReference type="ARBA" id="ARBA00023288"/>
    </source>
</evidence>
<feature type="domain" description="Ig-like" evidence="15">
    <location>
        <begin position="290"/>
        <end position="367"/>
    </location>
</feature>
<keyword evidence="7" id="KW-0130">Cell adhesion</keyword>
<feature type="domain" description="Fibronectin type-III" evidence="16">
    <location>
        <begin position="477"/>
        <end position="575"/>
    </location>
</feature>
<dbReference type="InterPro" id="IPR003961">
    <property type="entry name" value="FN3_dom"/>
</dbReference>
<evidence type="ECO:0000256" key="5">
    <source>
        <dbReference type="ARBA" id="ARBA00022729"/>
    </source>
</evidence>
<dbReference type="PROSITE" id="PS50853">
    <property type="entry name" value="FN3"/>
    <property type="match status" value="3"/>
</dbReference>
<dbReference type="InterPro" id="IPR003599">
    <property type="entry name" value="Ig_sub"/>
</dbReference>
<dbReference type="InterPro" id="IPR036116">
    <property type="entry name" value="FN3_sf"/>
</dbReference>
<dbReference type="GO" id="GO:0007411">
    <property type="term" value="P:axon guidance"/>
    <property type="evidence" value="ECO:0007669"/>
    <property type="project" value="TreeGrafter"/>
</dbReference>
<feature type="domain" description="Ig-like" evidence="15">
    <location>
        <begin position="375"/>
        <end position="470"/>
    </location>
</feature>
<dbReference type="GO" id="GO:0098632">
    <property type="term" value="F:cell-cell adhesion mediator activity"/>
    <property type="evidence" value="ECO:0007669"/>
    <property type="project" value="TreeGrafter"/>
</dbReference>
<dbReference type="Pfam" id="PF13927">
    <property type="entry name" value="Ig_3"/>
    <property type="match status" value="1"/>
</dbReference>
<feature type="domain" description="Ig-like" evidence="15">
    <location>
        <begin position="200"/>
        <end position="284"/>
    </location>
</feature>
<dbReference type="AlphaFoldDB" id="A0A8C1TMK7"/>
<dbReference type="PANTHER" id="PTHR44170:SF17">
    <property type="entry name" value="CONTACTIN-5"/>
    <property type="match status" value="1"/>
</dbReference>
<reference evidence="17" key="1">
    <citation type="submission" date="2025-08" db="UniProtKB">
        <authorList>
            <consortium name="Ensembl"/>
        </authorList>
    </citation>
    <scope>IDENTIFICATION</scope>
</reference>
<feature type="domain" description="Ig-like" evidence="15">
    <location>
        <begin position="1"/>
        <end position="92"/>
    </location>
</feature>
<dbReference type="PANTHER" id="PTHR44170">
    <property type="entry name" value="PROTEIN SIDEKICK"/>
    <property type="match status" value="1"/>
</dbReference>
<evidence type="ECO:0000256" key="8">
    <source>
        <dbReference type="ARBA" id="ARBA00023136"/>
    </source>
</evidence>
<evidence type="ECO:0000256" key="6">
    <source>
        <dbReference type="ARBA" id="ARBA00022737"/>
    </source>
</evidence>
<feature type="domain" description="Fibronectin type-III" evidence="16">
    <location>
        <begin position="580"/>
        <end position="680"/>
    </location>
</feature>
<evidence type="ECO:0000256" key="10">
    <source>
        <dbReference type="ARBA" id="ARBA00023180"/>
    </source>
</evidence>
<keyword evidence="6" id="KW-0677">Repeat</keyword>
<keyword evidence="4" id="KW-0336">GPI-anchor</keyword>
<dbReference type="InterPro" id="IPR013098">
    <property type="entry name" value="Ig_I-set"/>
</dbReference>
<feature type="domain" description="Fibronectin type-III" evidence="16">
    <location>
        <begin position="685"/>
        <end position="775"/>
    </location>
</feature>
<feature type="domain" description="Ig-like" evidence="15">
    <location>
        <begin position="110"/>
        <end position="195"/>
    </location>
</feature>
<dbReference type="Proteomes" id="UP000694700">
    <property type="component" value="Unplaced"/>
</dbReference>
<dbReference type="FunFam" id="2.60.40.10:FF:000054">
    <property type="entry name" value="Contactin 1"/>
    <property type="match status" value="1"/>
</dbReference>
<dbReference type="GO" id="GO:0098552">
    <property type="term" value="C:side of membrane"/>
    <property type="evidence" value="ECO:0007669"/>
    <property type="project" value="UniProtKB-KW"/>
</dbReference>
<dbReference type="SMART" id="SM00408">
    <property type="entry name" value="IGc2"/>
    <property type="match status" value="4"/>
</dbReference>
<dbReference type="PROSITE" id="PS50835">
    <property type="entry name" value="IG_LIKE"/>
    <property type="match status" value="5"/>
</dbReference>
<dbReference type="FunFam" id="2.60.40.10:FF:000047">
    <property type="entry name" value="Contactin 1"/>
    <property type="match status" value="1"/>
</dbReference>
<proteinExistence type="inferred from homology"/>
<comment type="similarity">
    <text evidence="2">Belongs to the immunoglobulin superfamily. Contactin family.</text>
</comment>
<organism evidence="17 18">
    <name type="scientific">Cyprinus carpio</name>
    <name type="common">Common carp</name>
    <dbReference type="NCBI Taxonomy" id="7962"/>
    <lineage>
        <taxon>Eukaryota</taxon>
        <taxon>Metazoa</taxon>
        <taxon>Chordata</taxon>
        <taxon>Craniata</taxon>
        <taxon>Vertebrata</taxon>
        <taxon>Euteleostomi</taxon>
        <taxon>Actinopterygii</taxon>
        <taxon>Neopterygii</taxon>
        <taxon>Teleostei</taxon>
        <taxon>Ostariophysi</taxon>
        <taxon>Cypriniformes</taxon>
        <taxon>Cyprinidae</taxon>
        <taxon>Cyprininae</taxon>
        <taxon>Cyprinus</taxon>
    </lineage>
</organism>
<dbReference type="SMART" id="SM00060">
    <property type="entry name" value="FN3"/>
    <property type="match status" value="3"/>
</dbReference>
<dbReference type="Pfam" id="PF00041">
    <property type="entry name" value="fn3"/>
    <property type="match status" value="3"/>
</dbReference>
<keyword evidence="12" id="KW-0393">Immunoglobulin domain</keyword>
<evidence type="ECO:0000256" key="9">
    <source>
        <dbReference type="ARBA" id="ARBA00023157"/>
    </source>
</evidence>
<keyword evidence="9" id="KW-1015">Disulfide bond</keyword>
<dbReference type="SUPFAM" id="SSF49265">
    <property type="entry name" value="Fibronectin type III"/>
    <property type="match status" value="2"/>
</dbReference>
<dbReference type="Pfam" id="PF07679">
    <property type="entry name" value="I-set"/>
    <property type="match status" value="3"/>
</dbReference>
<dbReference type="InterPro" id="IPR007110">
    <property type="entry name" value="Ig-like_dom"/>
</dbReference>
<dbReference type="GO" id="GO:0007420">
    <property type="term" value="P:brain development"/>
    <property type="evidence" value="ECO:0007669"/>
    <property type="project" value="TreeGrafter"/>
</dbReference>
<evidence type="ECO:0000256" key="14">
    <source>
        <dbReference type="SAM" id="MobiDB-lite"/>
    </source>
</evidence>
<evidence type="ECO:0000256" key="3">
    <source>
        <dbReference type="ARBA" id="ARBA00022475"/>
    </source>
</evidence>
<keyword evidence="3" id="KW-1003">Cell membrane</keyword>